<keyword evidence="5 14" id="KW-0812">Transmembrane</keyword>
<dbReference type="GO" id="GO:0003755">
    <property type="term" value="F:peptidyl-prolyl cis-trans isomerase activity"/>
    <property type="evidence" value="ECO:0007669"/>
    <property type="project" value="InterPro"/>
</dbReference>
<organism evidence="16 17">
    <name type="scientific">Stappia sediminis</name>
    <dbReference type="NCBI Taxonomy" id="2692190"/>
    <lineage>
        <taxon>Bacteria</taxon>
        <taxon>Pseudomonadati</taxon>
        <taxon>Pseudomonadota</taxon>
        <taxon>Alphaproteobacteria</taxon>
        <taxon>Hyphomicrobiales</taxon>
        <taxon>Stappiaceae</taxon>
        <taxon>Stappia</taxon>
    </lineage>
</organism>
<evidence type="ECO:0000256" key="2">
    <source>
        <dbReference type="ARBA" id="ARBA00018370"/>
    </source>
</evidence>
<dbReference type="InterPro" id="IPR046357">
    <property type="entry name" value="PPIase_dom_sf"/>
</dbReference>
<evidence type="ECO:0000313" key="16">
    <source>
        <dbReference type="EMBL" id="MXN67001.1"/>
    </source>
</evidence>
<dbReference type="SUPFAM" id="SSF54534">
    <property type="entry name" value="FKBP-like"/>
    <property type="match status" value="1"/>
</dbReference>
<evidence type="ECO:0000256" key="4">
    <source>
        <dbReference type="ARBA" id="ARBA00022519"/>
    </source>
</evidence>
<comment type="subcellular location">
    <subcellularLocation>
        <location evidence="1">Cell inner membrane</location>
        <topology evidence="1">Single-pass type II membrane protein</topology>
        <orientation evidence="1">Periplasmic side</orientation>
    </subcellularLocation>
</comment>
<dbReference type="InterPro" id="IPR027304">
    <property type="entry name" value="Trigger_fact/SurA_dom_sf"/>
</dbReference>
<evidence type="ECO:0000256" key="13">
    <source>
        <dbReference type="ARBA" id="ARBA00042775"/>
    </source>
</evidence>
<proteinExistence type="inferred from homology"/>
<keyword evidence="6 14" id="KW-1133">Transmembrane helix</keyword>
<dbReference type="RefSeq" id="WP_160777246.1">
    <property type="nucleotide sequence ID" value="NZ_WUMV01000009.1"/>
</dbReference>
<reference evidence="16 17" key="1">
    <citation type="submission" date="2019-12" db="EMBL/GenBank/DDBJ databases">
        <authorList>
            <person name="Li M."/>
        </authorList>
    </citation>
    <scope>NUCLEOTIDE SEQUENCE [LARGE SCALE GENOMIC DNA]</scope>
    <source>
        <strain evidence="16 17">GBMRC 2046</strain>
    </source>
</reference>
<evidence type="ECO:0000256" key="6">
    <source>
        <dbReference type="ARBA" id="ARBA00022989"/>
    </source>
</evidence>
<feature type="domain" description="PpiC" evidence="15">
    <location>
        <begin position="247"/>
        <end position="367"/>
    </location>
</feature>
<dbReference type="SUPFAM" id="SSF109998">
    <property type="entry name" value="Triger factor/SurA peptide-binding domain-like"/>
    <property type="match status" value="1"/>
</dbReference>
<dbReference type="Gene3D" id="3.10.50.40">
    <property type="match status" value="1"/>
</dbReference>
<evidence type="ECO:0000256" key="1">
    <source>
        <dbReference type="ARBA" id="ARBA00004382"/>
    </source>
</evidence>
<comment type="caution">
    <text evidence="16">The sequence shown here is derived from an EMBL/GenBank/DDBJ whole genome shotgun (WGS) entry which is preliminary data.</text>
</comment>
<dbReference type="Pfam" id="PF13624">
    <property type="entry name" value="SurA_N_3"/>
    <property type="match status" value="1"/>
</dbReference>
<name>A0A7X3LXL7_9HYPH</name>
<dbReference type="InterPro" id="IPR052029">
    <property type="entry name" value="PpiD_chaperone"/>
</dbReference>
<evidence type="ECO:0000256" key="14">
    <source>
        <dbReference type="SAM" id="Phobius"/>
    </source>
</evidence>
<dbReference type="PANTHER" id="PTHR47529">
    <property type="entry name" value="PEPTIDYL-PROLYL CIS-TRANS ISOMERASE D"/>
    <property type="match status" value="1"/>
</dbReference>
<sequence>MLDTLRNSAKSWLAKLLIGLLVLSFAIWGISGNLLTVGGGNIATVGGQKVTAVEFENAYRRRLDALGRQLGRPVTPAQGAAFGVPGQVLGQLVAEAALNEVAQNLNLGISDEELLKLIQKDPSFQNASGGFDRNRLAQLLAANQITEDEFVESRRLLARRQQLAEGLAGSVTAPEAFVEAIHRHATETRVVRYVDLGPDLAGEIADPDEATLEAFYEENKGEFRAPEYRTVSILEVTPEKIARPEEVSADAVRDAYERSQNRFGEPEKRRILQITFDSAEAAAEAAAKLASGTTFEDLLEERSLTVEDADLGLIAKDALFDSAIADAAFALKEDETSGAIDGRLSNVIVKVSEVQPARIRPLEEVEDTLRQELAEATAEREVLDLHDEVEDARAGGATLAEVAGRFSLEVEKLAPFDSAGKDKDGNEVKLPEVRDFISEVFQSDVGVENDPLQVGRRGFLWFEVDEVTPERDRELGEVRDRVVERWKSDERAEKLDEIAKTAKDELDGGKALEDVATGLGVEVKTSEPVTRGNPSGDLTAEAVTAAFSGPKGTIASTEGKDGHRLLLVVDEISAPAFFAEAGDVAQLGQRLAQGLQDSIVAQYVGTMESRIGVSIDQAALSRILGLGNTDG</sequence>
<keyword evidence="16" id="KW-0413">Isomerase</keyword>
<evidence type="ECO:0000256" key="12">
    <source>
        <dbReference type="ARBA" id="ARBA00040743"/>
    </source>
</evidence>
<keyword evidence="17" id="KW-1185">Reference proteome</keyword>
<evidence type="ECO:0000256" key="7">
    <source>
        <dbReference type="ARBA" id="ARBA00023136"/>
    </source>
</evidence>
<dbReference type="Proteomes" id="UP000433101">
    <property type="component" value="Unassembled WGS sequence"/>
</dbReference>
<evidence type="ECO:0000256" key="10">
    <source>
        <dbReference type="ARBA" id="ARBA00031484"/>
    </source>
</evidence>
<evidence type="ECO:0000256" key="8">
    <source>
        <dbReference type="ARBA" id="ARBA00023186"/>
    </source>
</evidence>
<protein>
    <recommendedName>
        <fullName evidence="2">Parvulin-like PPIase</fullName>
    </recommendedName>
    <alternativeName>
        <fullName evidence="9">Peptidyl-prolyl cis-trans isomerase plp</fullName>
    </alternativeName>
    <alternativeName>
        <fullName evidence="12">Periplasmic chaperone PpiD</fullName>
    </alternativeName>
    <alternativeName>
        <fullName evidence="13">Periplasmic folding chaperone</fullName>
    </alternativeName>
    <alternativeName>
        <fullName evidence="10">Rotamase plp</fullName>
    </alternativeName>
</protein>
<dbReference type="Gene3D" id="1.10.4030.10">
    <property type="entry name" value="Porin chaperone SurA, peptide-binding domain"/>
    <property type="match status" value="1"/>
</dbReference>
<comment type="similarity">
    <text evidence="11">Belongs to the PpiD chaperone family.</text>
</comment>
<keyword evidence="8" id="KW-0143">Chaperone</keyword>
<evidence type="ECO:0000313" key="17">
    <source>
        <dbReference type="Proteomes" id="UP000433101"/>
    </source>
</evidence>
<evidence type="ECO:0000256" key="5">
    <source>
        <dbReference type="ARBA" id="ARBA00022692"/>
    </source>
</evidence>
<keyword evidence="3" id="KW-1003">Cell membrane</keyword>
<evidence type="ECO:0000256" key="11">
    <source>
        <dbReference type="ARBA" id="ARBA00038408"/>
    </source>
</evidence>
<keyword evidence="4" id="KW-0997">Cell inner membrane</keyword>
<dbReference type="GO" id="GO:0005886">
    <property type="term" value="C:plasma membrane"/>
    <property type="evidence" value="ECO:0007669"/>
    <property type="project" value="UniProtKB-SubCell"/>
</dbReference>
<feature type="transmembrane region" description="Helical" evidence="14">
    <location>
        <begin position="12"/>
        <end position="31"/>
    </location>
</feature>
<dbReference type="PANTHER" id="PTHR47529:SF1">
    <property type="entry name" value="PERIPLASMIC CHAPERONE PPID"/>
    <property type="match status" value="1"/>
</dbReference>
<evidence type="ECO:0000256" key="3">
    <source>
        <dbReference type="ARBA" id="ARBA00022475"/>
    </source>
</evidence>
<gene>
    <name evidence="16" type="ORF">GR183_18975</name>
</gene>
<keyword evidence="7 14" id="KW-0472">Membrane</keyword>
<evidence type="ECO:0000259" key="15">
    <source>
        <dbReference type="Pfam" id="PF13145"/>
    </source>
</evidence>
<dbReference type="InterPro" id="IPR000297">
    <property type="entry name" value="PPIase_PpiC"/>
</dbReference>
<accession>A0A7X3LXL7</accession>
<evidence type="ECO:0000256" key="9">
    <source>
        <dbReference type="ARBA" id="ARBA00030642"/>
    </source>
</evidence>
<dbReference type="EMBL" id="WUMV01000009">
    <property type="protein sequence ID" value="MXN67001.1"/>
    <property type="molecule type" value="Genomic_DNA"/>
</dbReference>
<dbReference type="AlphaFoldDB" id="A0A7X3LXL7"/>
<dbReference type="Pfam" id="PF13145">
    <property type="entry name" value="Rotamase_2"/>
    <property type="match status" value="1"/>
</dbReference>